<evidence type="ECO:0000256" key="6">
    <source>
        <dbReference type="ARBA" id="ARBA00022833"/>
    </source>
</evidence>
<proteinExistence type="inferred from homology"/>
<sequence length="709" mass="78576">MLYLILGHHSGMRFDVKRFLTSRHALKHGASLFALAAGLMVSGAQAAGYNAGWGFDEAGMNRAVQPGDNFFEYANGTYLKNLKIPGDMSSYGPFRILYELSLSRQKTILDEAAKKSVDQPTDDMGKIGTYYASFLDQKAVDRLGAKPLAADLETIRNVNDGKGLAAAFGSSLKSMAFTTFQIGVEQDQKDPEHYMLMLDQGMSIGVGGGLGLPDTSYYTNPKLADKKKAYQAYIAKMLTLEGWPDAEKNAQAVVDLETALAKVEVPRDQTRDPIKTYNPMPVSELQKLAPDFDWATFLISAGLPAEGLENRKIDVREPAGIKAMATVLKGADIGTLRAWLAFHLGDNAAAYLSSTFYDASFEFNSHTLSGVAQQSPRWKRAVRVTNGALGWALGREYVARYFPPSAQAQITSLVQEVKASFHERLEHNSWMDEPTRKAALNKLDHFALQVGYPKKWWDYSKLEIRKGDVYGNAVRGVAFNWQHDLDKLDKPVDRDEWGMTPQTVNAYNDPTMNEIVFPAAILQPPFFDPKGDVAVNYGAIGGVIGHEMSHGFDDQGRHYDEHGRLSDWWTKASTDAFQKLADRLGAQYDAQEVLPGAHVNGKMTMGENIADSGGLNLGLQAYHDSLHGKPAPVVHGLTGDQRVFLGWAQVWREKDRPDALRQQMLSNEHAPAITRVNIPAHNIDAWYDAFDVKPGQKLYLAPDQRVKIW</sequence>
<dbReference type="Gene3D" id="3.40.390.10">
    <property type="entry name" value="Collagenase (Catalytic Domain)"/>
    <property type="match status" value="1"/>
</dbReference>
<evidence type="ECO:0000313" key="10">
    <source>
        <dbReference type="EMBL" id="KXV00472.1"/>
    </source>
</evidence>
<gene>
    <name evidence="10" type="ORF">AD929_10660</name>
</gene>
<dbReference type="PANTHER" id="PTHR11733">
    <property type="entry name" value="ZINC METALLOPROTEASE FAMILY M13 NEPRILYSIN-RELATED"/>
    <property type="match status" value="1"/>
</dbReference>
<dbReference type="SUPFAM" id="SSF55486">
    <property type="entry name" value="Metalloproteases ('zincins'), catalytic domain"/>
    <property type="match status" value="1"/>
</dbReference>
<dbReference type="PRINTS" id="PR00786">
    <property type="entry name" value="NEPRILYSIN"/>
</dbReference>
<keyword evidence="7" id="KW-0482">Metalloprotease</keyword>
<keyword evidence="5" id="KW-0378">Hydrolase</keyword>
<dbReference type="GO" id="GO:0005886">
    <property type="term" value="C:plasma membrane"/>
    <property type="evidence" value="ECO:0007669"/>
    <property type="project" value="TreeGrafter"/>
</dbReference>
<evidence type="ECO:0000256" key="7">
    <source>
        <dbReference type="ARBA" id="ARBA00023049"/>
    </source>
</evidence>
<keyword evidence="3" id="KW-0645">Protease</keyword>
<dbReference type="PANTHER" id="PTHR11733:SF167">
    <property type="entry name" value="FI17812P1-RELATED"/>
    <property type="match status" value="1"/>
</dbReference>
<dbReference type="AlphaFoldDB" id="A0A149QT37"/>
<dbReference type="GO" id="GO:0016485">
    <property type="term" value="P:protein processing"/>
    <property type="evidence" value="ECO:0007669"/>
    <property type="project" value="TreeGrafter"/>
</dbReference>
<dbReference type="PROSITE" id="PS51885">
    <property type="entry name" value="NEPRILYSIN"/>
    <property type="match status" value="1"/>
</dbReference>
<dbReference type="Pfam" id="PF01431">
    <property type="entry name" value="Peptidase_M13"/>
    <property type="match status" value="1"/>
</dbReference>
<evidence type="ECO:0000259" key="9">
    <source>
        <dbReference type="Pfam" id="PF05649"/>
    </source>
</evidence>
<dbReference type="InterPro" id="IPR024079">
    <property type="entry name" value="MetalloPept_cat_dom_sf"/>
</dbReference>
<evidence type="ECO:0000256" key="5">
    <source>
        <dbReference type="ARBA" id="ARBA00022801"/>
    </source>
</evidence>
<evidence type="ECO:0000256" key="2">
    <source>
        <dbReference type="ARBA" id="ARBA00007357"/>
    </source>
</evidence>
<reference evidence="10 11" key="1">
    <citation type="submission" date="2015-06" db="EMBL/GenBank/DDBJ databases">
        <title>Improved classification and identification of acetic acid bacteria using matrix-assisted laser desorption/ionization time-of-flight mass spectrometry; Gluconobacter nephelii and Gluconobacter uchimurae are later heterotypic synonyms of Gluconobacter japonicus and Gluconobacter oxydans, respectively.</title>
        <authorList>
            <person name="Li L."/>
            <person name="Cleenwerck I."/>
            <person name="De Vuyst L."/>
            <person name="Vandamme P."/>
        </authorList>
    </citation>
    <scope>NUCLEOTIDE SEQUENCE [LARGE SCALE GENOMIC DNA]</scope>
    <source>
        <strain evidence="10 11">LMG 1764</strain>
    </source>
</reference>
<dbReference type="PATRIC" id="fig|442.7.peg.1168"/>
<dbReference type="Pfam" id="PF05649">
    <property type="entry name" value="Peptidase_M13_N"/>
    <property type="match status" value="1"/>
</dbReference>
<accession>A0A149QT37</accession>
<dbReference type="InterPro" id="IPR042089">
    <property type="entry name" value="Peptidase_M13_dom_2"/>
</dbReference>
<protein>
    <submittedName>
        <fullName evidence="10">Peptidase M13</fullName>
    </submittedName>
</protein>
<keyword evidence="6" id="KW-0862">Zinc</keyword>
<keyword evidence="4" id="KW-0479">Metal-binding</keyword>
<feature type="domain" description="Peptidase M13 N-terminal" evidence="9">
    <location>
        <begin position="66"/>
        <end position="453"/>
    </location>
</feature>
<evidence type="ECO:0000313" key="11">
    <source>
        <dbReference type="Proteomes" id="UP000075573"/>
    </source>
</evidence>
<feature type="domain" description="Peptidase M13 C-terminal" evidence="8">
    <location>
        <begin position="505"/>
        <end position="706"/>
    </location>
</feature>
<dbReference type="InterPro" id="IPR018497">
    <property type="entry name" value="Peptidase_M13_C"/>
</dbReference>
<dbReference type="EMBL" id="LHZB01000116">
    <property type="protein sequence ID" value="KXV00472.1"/>
    <property type="molecule type" value="Genomic_DNA"/>
</dbReference>
<evidence type="ECO:0000256" key="1">
    <source>
        <dbReference type="ARBA" id="ARBA00001947"/>
    </source>
</evidence>
<comment type="similarity">
    <text evidence="2">Belongs to the peptidase M13 family.</text>
</comment>
<comment type="caution">
    <text evidence="10">The sequence shown here is derived from an EMBL/GenBank/DDBJ whole genome shotgun (WGS) entry which is preliminary data.</text>
</comment>
<comment type="cofactor">
    <cofactor evidence="1">
        <name>Zn(2+)</name>
        <dbReference type="ChEBI" id="CHEBI:29105"/>
    </cofactor>
</comment>
<evidence type="ECO:0000259" key="8">
    <source>
        <dbReference type="Pfam" id="PF01431"/>
    </source>
</evidence>
<organism evidence="10 11">
    <name type="scientific">Gluconobacter potus</name>
    <dbReference type="NCBI Taxonomy" id="2724927"/>
    <lineage>
        <taxon>Bacteria</taxon>
        <taxon>Pseudomonadati</taxon>
        <taxon>Pseudomonadota</taxon>
        <taxon>Alphaproteobacteria</taxon>
        <taxon>Acetobacterales</taxon>
        <taxon>Acetobacteraceae</taxon>
        <taxon>Gluconobacter</taxon>
    </lineage>
</organism>
<evidence type="ECO:0000256" key="3">
    <source>
        <dbReference type="ARBA" id="ARBA00022670"/>
    </source>
</evidence>
<dbReference type="Proteomes" id="UP000075573">
    <property type="component" value="Unassembled WGS sequence"/>
</dbReference>
<dbReference type="GO" id="GO:0004222">
    <property type="term" value="F:metalloendopeptidase activity"/>
    <property type="evidence" value="ECO:0007669"/>
    <property type="project" value="InterPro"/>
</dbReference>
<dbReference type="Gene3D" id="1.10.1380.10">
    <property type="entry name" value="Neutral endopeptidase , domain2"/>
    <property type="match status" value="1"/>
</dbReference>
<dbReference type="GO" id="GO:0046872">
    <property type="term" value="F:metal ion binding"/>
    <property type="evidence" value="ECO:0007669"/>
    <property type="project" value="UniProtKB-KW"/>
</dbReference>
<name>A0A149QT37_9PROT</name>
<evidence type="ECO:0000256" key="4">
    <source>
        <dbReference type="ARBA" id="ARBA00022723"/>
    </source>
</evidence>
<dbReference type="CDD" id="cd08662">
    <property type="entry name" value="M13"/>
    <property type="match status" value="1"/>
</dbReference>
<dbReference type="InterPro" id="IPR000718">
    <property type="entry name" value="Peptidase_M13"/>
</dbReference>
<dbReference type="InterPro" id="IPR008753">
    <property type="entry name" value="Peptidase_M13_N"/>
</dbReference>